<feature type="chain" id="PRO_5018210148" evidence="1">
    <location>
        <begin position="37"/>
        <end position="253"/>
    </location>
</feature>
<dbReference type="OrthoDB" id="9792179at2"/>
<dbReference type="SUPFAM" id="SSF53300">
    <property type="entry name" value="vWA-like"/>
    <property type="match status" value="1"/>
</dbReference>
<dbReference type="AlphaFoldDB" id="A0A3N2QYE1"/>
<dbReference type="InterPro" id="IPR036465">
    <property type="entry name" value="vWFA_dom_sf"/>
</dbReference>
<dbReference type="Proteomes" id="UP000268016">
    <property type="component" value="Unassembled WGS sequence"/>
</dbReference>
<dbReference type="InterPro" id="IPR010607">
    <property type="entry name" value="DUF1194"/>
</dbReference>
<organism evidence="2 3">
    <name type="scientific">Histidinibacterium lentulum</name>
    <dbReference type="NCBI Taxonomy" id="2480588"/>
    <lineage>
        <taxon>Bacteria</taxon>
        <taxon>Pseudomonadati</taxon>
        <taxon>Pseudomonadota</taxon>
        <taxon>Alphaproteobacteria</taxon>
        <taxon>Rhodobacterales</taxon>
        <taxon>Paracoccaceae</taxon>
        <taxon>Histidinibacterium</taxon>
    </lineage>
</organism>
<protein>
    <submittedName>
        <fullName evidence="2">DUF1194 domain-containing protein</fullName>
    </submittedName>
</protein>
<dbReference type="EMBL" id="RDRB01000006">
    <property type="protein sequence ID" value="ROU00128.1"/>
    <property type="molecule type" value="Genomic_DNA"/>
</dbReference>
<dbReference type="RefSeq" id="WP_123642676.1">
    <property type="nucleotide sequence ID" value="NZ_ML119086.1"/>
</dbReference>
<sequence>MAGPGRRRPAPAPRRGGGVRALAAALGLAAAGPAPAQEIVCRVALVLALDVSSSVDAEEDRLQRQGLAAALAAPEVAAAFLASDLPVALAAFEWSGRWNQTVILDWRLIGSEADLARAAAEVAESRRSTNQYPTAMGHALGHASTMLREAPRCLRQTVDVSGDGINNDGFGPRLTYEAFPFEGITVNGLVIEEGGAEAGDIALRDWYAREVLLGPLAFLEVADGFADFERAMRRKLEREVGAQAIGALGDRKR</sequence>
<gene>
    <name evidence="2" type="ORF">EAT49_12525</name>
</gene>
<comment type="caution">
    <text evidence="2">The sequence shown here is derived from an EMBL/GenBank/DDBJ whole genome shotgun (WGS) entry which is preliminary data.</text>
</comment>
<keyword evidence="1" id="KW-0732">Signal</keyword>
<reference evidence="2 3" key="1">
    <citation type="submission" date="2018-10" db="EMBL/GenBank/DDBJ databases">
        <title>Histidinibacterium lentulum gen. nov., sp. nov., a marine bacterium from the culture broth of Picochlorum sp. 122.</title>
        <authorList>
            <person name="Wang G."/>
        </authorList>
    </citation>
    <scope>NUCLEOTIDE SEQUENCE [LARGE SCALE GENOMIC DNA]</scope>
    <source>
        <strain evidence="2 3">B17</strain>
    </source>
</reference>
<feature type="signal peptide" evidence="1">
    <location>
        <begin position="1"/>
        <end position="36"/>
    </location>
</feature>
<dbReference type="Pfam" id="PF06707">
    <property type="entry name" value="DUF1194"/>
    <property type="match status" value="1"/>
</dbReference>
<keyword evidence="3" id="KW-1185">Reference proteome</keyword>
<accession>A0A3N2QYE1</accession>
<evidence type="ECO:0000256" key="1">
    <source>
        <dbReference type="SAM" id="SignalP"/>
    </source>
</evidence>
<proteinExistence type="predicted"/>
<evidence type="ECO:0000313" key="2">
    <source>
        <dbReference type="EMBL" id="ROU00128.1"/>
    </source>
</evidence>
<evidence type="ECO:0000313" key="3">
    <source>
        <dbReference type="Proteomes" id="UP000268016"/>
    </source>
</evidence>
<dbReference type="Gene3D" id="3.40.50.410">
    <property type="entry name" value="von Willebrand factor, type A domain"/>
    <property type="match status" value="1"/>
</dbReference>
<name>A0A3N2QYE1_9RHOB</name>